<proteinExistence type="predicted"/>
<feature type="region of interest" description="Disordered" evidence="1">
    <location>
        <begin position="182"/>
        <end position="202"/>
    </location>
</feature>
<dbReference type="EMBL" id="KZ819321">
    <property type="protein sequence ID" value="PWN23979.1"/>
    <property type="molecule type" value="Genomic_DNA"/>
</dbReference>
<dbReference type="Proteomes" id="UP000245942">
    <property type="component" value="Unassembled WGS sequence"/>
</dbReference>
<dbReference type="OrthoDB" id="5564877at2759"/>
<feature type="compositionally biased region" description="Low complexity" evidence="1">
    <location>
        <begin position="48"/>
        <end position="65"/>
    </location>
</feature>
<feature type="compositionally biased region" description="Polar residues" evidence="1">
    <location>
        <begin position="191"/>
        <end position="202"/>
    </location>
</feature>
<feature type="domain" description="DinB-like" evidence="2">
    <location>
        <begin position="20"/>
        <end position="149"/>
    </location>
</feature>
<dbReference type="InterPro" id="IPR034660">
    <property type="entry name" value="DinB/YfiT-like"/>
</dbReference>
<name>A0A316UFF9_9BASI</name>
<dbReference type="PANTHER" id="PTHR39473:SF1">
    <property type="entry name" value="DINB-LIKE DOMAIN-CONTAINING PROTEIN"/>
    <property type="match status" value="1"/>
</dbReference>
<dbReference type="Pfam" id="PF12867">
    <property type="entry name" value="DinB_2"/>
    <property type="match status" value="1"/>
</dbReference>
<evidence type="ECO:0000313" key="4">
    <source>
        <dbReference type="Proteomes" id="UP000245942"/>
    </source>
</evidence>
<dbReference type="SUPFAM" id="SSF109854">
    <property type="entry name" value="DinB/YfiT-like putative metalloenzymes"/>
    <property type="match status" value="1"/>
</dbReference>
<dbReference type="AlphaFoldDB" id="A0A316UFF9"/>
<dbReference type="RefSeq" id="XP_025351139.1">
    <property type="nucleotide sequence ID" value="XM_025491411.1"/>
</dbReference>
<keyword evidence="4" id="KW-1185">Reference proteome</keyword>
<accession>A0A316UFF9</accession>
<dbReference type="InterPro" id="IPR024775">
    <property type="entry name" value="DinB-like"/>
</dbReference>
<evidence type="ECO:0000313" key="3">
    <source>
        <dbReference type="EMBL" id="PWN23979.1"/>
    </source>
</evidence>
<dbReference type="STRING" id="1684307.A0A316UFF9"/>
<dbReference type="GeneID" id="37013145"/>
<sequence>MLRTGIVGDEKLAVKSRNVAGSTVGKHLRHVLDHFRLLLDALDEHSANSSGGTASSSSSSSSSTSEQGLPIVDYDRRSRSLPIETSASEALAEFERTQHRISSLLDSPDGTALDRPLILRATTPILQEFHSTLGREVWFIALHSIHHFALARVILNELGVEESISKEFGVAPSTLVFREWSKAQKSDDQARVSQSGGERSKL</sequence>
<dbReference type="PANTHER" id="PTHR39473">
    <property type="match status" value="1"/>
</dbReference>
<evidence type="ECO:0000256" key="1">
    <source>
        <dbReference type="SAM" id="MobiDB-lite"/>
    </source>
</evidence>
<gene>
    <name evidence="3" type="ORF">BCV69DRAFT_279886</name>
</gene>
<evidence type="ECO:0000259" key="2">
    <source>
        <dbReference type="Pfam" id="PF12867"/>
    </source>
</evidence>
<reference evidence="3 4" key="1">
    <citation type="journal article" date="2018" name="Mol. Biol. Evol.">
        <title>Broad Genomic Sampling Reveals a Smut Pathogenic Ancestry of the Fungal Clade Ustilaginomycotina.</title>
        <authorList>
            <person name="Kijpornyongpan T."/>
            <person name="Mondo S.J."/>
            <person name="Barry K."/>
            <person name="Sandor L."/>
            <person name="Lee J."/>
            <person name="Lipzen A."/>
            <person name="Pangilinan J."/>
            <person name="LaButti K."/>
            <person name="Hainaut M."/>
            <person name="Henrissat B."/>
            <person name="Grigoriev I.V."/>
            <person name="Spatafora J.W."/>
            <person name="Aime M.C."/>
        </authorList>
    </citation>
    <scope>NUCLEOTIDE SEQUENCE [LARGE SCALE GENOMIC DNA]</scope>
    <source>
        <strain evidence="3 4">MCA 4718</strain>
    </source>
</reference>
<protein>
    <recommendedName>
        <fullName evidence="2">DinB-like domain-containing protein</fullName>
    </recommendedName>
</protein>
<organism evidence="3 4">
    <name type="scientific">Pseudomicrostroma glucosiphilum</name>
    <dbReference type="NCBI Taxonomy" id="1684307"/>
    <lineage>
        <taxon>Eukaryota</taxon>
        <taxon>Fungi</taxon>
        <taxon>Dikarya</taxon>
        <taxon>Basidiomycota</taxon>
        <taxon>Ustilaginomycotina</taxon>
        <taxon>Exobasidiomycetes</taxon>
        <taxon>Microstromatales</taxon>
        <taxon>Microstromatales incertae sedis</taxon>
        <taxon>Pseudomicrostroma</taxon>
    </lineage>
</organism>
<feature type="region of interest" description="Disordered" evidence="1">
    <location>
        <begin position="48"/>
        <end position="71"/>
    </location>
</feature>